<sequence length="302" mass="31756">MNSKKIVVVGSCNTDMVVKSDRLPVPGETVLGGAFMMNPGGKGANQAVAIARMGGNVTFISKTGNDLFGRQSVEMYGDENIVTDYIFSDQHLPSGVALIMVDRNGENCIVVASGANGSLSPKDIEKARNVIENADILLMQLEVPMDTVEYAAKLAHEKGIKVVLNPAPAAFLSNELLKCLYAIIPNKTEAEMLSGIKVSDLETAKQAADIIAAKGVDKVVITLGSKGALIKDGDVYSFIPADKVEAVDTTAAGDTFCGAFCVGISEGLSIEDAVRMATKAAGITVTREGAQAAIPYRKEIQL</sequence>
<keyword evidence="5 14" id="KW-0808">Transferase</keyword>
<comment type="caution">
    <text evidence="14">The sequence shown here is derived from an EMBL/GenBank/DDBJ whole genome shotgun (WGS) entry which is preliminary data.</text>
</comment>
<dbReference type="EMBL" id="VSSQ01000496">
    <property type="protein sequence ID" value="MPL96124.1"/>
    <property type="molecule type" value="Genomic_DNA"/>
</dbReference>
<dbReference type="InterPro" id="IPR011877">
    <property type="entry name" value="Ribokinase"/>
</dbReference>
<evidence type="ECO:0000256" key="9">
    <source>
        <dbReference type="ARBA" id="ARBA00022840"/>
    </source>
</evidence>
<organism evidence="14">
    <name type="scientific">bioreactor metagenome</name>
    <dbReference type="NCBI Taxonomy" id="1076179"/>
    <lineage>
        <taxon>unclassified sequences</taxon>
        <taxon>metagenomes</taxon>
        <taxon>ecological metagenomes</taxon>
    </lineage>
</organism>
<dbReference type="HAMAP" id="MF_01987">
    <property type="entry name" value="Ribokinase"/>
    <property type="match status" value="1"/>
</dbReference>
<dbReference type="InterPro" id="IPR029056">
    <property type="entry name" value="Ribokinase-like"/>
</dbReference>
<evidence type="ECO:0000256" key="2">
    <source>
        <dbReference type="ARBA" id="ARBA00012035"/>
    </source>
</evidence>
<dbReference type="GO" id="GO:0004747">
    <property type="term" value="F:ribokinase activity"/>
    <property type="evidence" value="ECO:0007669"/>
    <property type="project" value="UniProtKB-EC"/>
</dbReference>
<evidence type="ECO:0000256" key="10">
    <source>
        <dbReference type="ARBA" id="ARBA00022842"/>
    </source>
</evidence>
<dbReference type="GO" id="GO:0006014">
    <property type="term" value="P:D-ribose metabolic process"/>
    <property type="evidence" value="ECO:0007669"/>
    <property type="project" value="InterPro"/>
</dbReference>
<dbReference type="FunFam" id="3.40.1190.20:FF:000012">
    <property type="entry name" value="Ribokinase"/>
    <property type="match status" value="1"/>
</dbReference>
<name>A0A644VXB9_9ZZZZ</name>
<evidence type="ECO:0000259" key="13">
    <source>
        <dbReference type="Pfam" id="PF00294"/>
    </source>
</evidence>
<evidence type="ECO:0000256" key="3">
    <source>
        <dbReference type="ARBA" id="ARBA00016943"/>
    </source>
</evidence>
<dbReference type="PANTHER" id="PTHR10584">
    <property type="entry name" value="SUGAR KINASE"/>
    <property type="match status" value="1"/>
</dbReference>
<dbReference type="GO" id="GO:0005524">
    <property type="term" value="F:ATP binding"/>
    <property type="evidence" value="ECO:0007669"/>
    <property type="project" value="UniProtKB-KW"/>
</dbReference>
<dbReference type="AlphaFoldDB" id="A0A644VXB9"/>
<dbReference type="SUPFAM" id="SSF53613">
    <property type="entry name" value="Ribokinase-like"/>
    <property type="match status" value="1"/>
</dbReference>
<dbReference type="GO" id="GO:0005829">
    <property type="term" value="C:cytosol"/>
    <property type="evidence" value="ECO:0007669"/>
    <property type="project" value="TreeGrafter"/>
</dbReference>
<dbReference type="NCBIfam" id="NF008353">
    <property type="entry name" value="PRK11142.1"/>
    <property type="match status" value="1"/>
</dbReference>
<dbReference type="InterPro" id="IPR002139">
    <property type="entry name" value="Ribo/fructo_kinase"/>
</dbReference>
<reference evidence="14" key="1">
    <citation type="submission" date="2019-08" db="EMBL/GenBank/DDBJ databases">
        <authorList>
            <person name="Kucharzyk K."/>
            <person name="Murdoch R.W."/>
            <person name="Higgins S."/>
            <person name="Loffler F."/>
        </authorList>
    </citation>
    <scope>NUCLEOTIDE SEQUENCE</scope>
</reference>
<dbReference type="CDD" id="cd01174">
    <property type="entry name" value="ribokinase"/>
    <property type="match status" value="1"/>
</dbReference>
<feature type="domain" description="Carbohydrate kinase PfkB" evidence="13">
    <location>
        <begin position="4"/>
        <end position="295"/>
    </location>
</feature>
<evidence type="ECO:0000256" key="5">
    <source>
        <dbReference type="ARBA" id="ARBA00022679"/>
    </source>
</evidence>
<keyword evidence="6" id="KW-0479">Metal-binding</keyword>
<evidence type="ECO:0000313" key="14">
    <source>
        <dbReference type="EMBL" id="MPL96124.1"/>
    </source>
</evidence>
<evidence type="ECO:0000256" key="12">
    <source>
        <dbReference type="ARBA" id="ARBA00023277"/>
    </source>
</evidence>
<evidence type="ECO:0000256" key="1">
    <source>
        <dbReference type="ARBA" id="ARBA00010688"/>
    </source>
</evidence>
<gene>
    <name evidence="14" type="primary">rbsK_3</name>
    <name evidence="14" type="ORF">SDC9_42299</name>
</gene>
<evidence type="ECO:0000256" key="8">
    <source>
        <dbReference type="ARBA" id="ARBA00022777"/>
    </source>
</evidence>
<dbReference type="PROSITE" id="PS00583">
    <property type="entry name" value="PFKB_KINASES_1"/>
    <property type="match status" value="1"/>
</dbReference>
<dbReference type="Gene3D" id="3.40.1190.20">
    <property type="match status" value="1"/>
</dbReference>
<keyword evidence="9" id="KW-0067">ATP-binding</keyword>
<dbReference type="NCBIfam" id="TIGR02152">
    <property type="entry name" value="D_ribokin_bact"/>
    <property type="match status" value="1"/>
</dbReference>
<accession>A0A644VXB9</accession>
<dbReference type="GO" id="GO:0046872">
    <property type="term" value="F:metal ion binding"/>
    <property type="evidence" value="ECO:0007669"/>
    <property type="project" value="UniProtKB-KW"/>
</dbReference>
<protein>
    <recommendedName>
        <fullName evidence="3">Ribokinase</fullName>
        <ecNumber evidence="2">2.7.1.15</ecNumber>
    </recommendedName>
</protein>
<proteinExistence type="inferred from homology"/>
<keyword evidence="8 14" id="KW-0418">Kinase</keyword>
<comment type="similarity">
    <text evidence="1">Belongs to the carbohydrate kinase PfkB family.</text>
</comment>
<keyword evidence="11" id="KW-0630">Potassium</keyword>
<keyword evidence="10" id="KW-0460">Magnesium</keyword>
<dbReference type="PANTHER" id="PTHR10584:SF166">
    <property type="entry name" value="RIBOKINASE"/>
    <property type="match status" value="1"/>
</dbReference>
<dbReference type="PRINTS" id="PR00990">
    <property type="entry name" value="RIBOKINASE"/>
</dbReference>
<dbReference type="EC" id="2.7.1.15" evidence="2"/>
<dbReference type="Pfam" id="PF00294">
    <property type="entry name" value="PfkB"/>
    <property type="match status" value="1"/>
</dbReference>
<dbReference type="InterPro" id="IPR011611">
    <property type="entry name" value="PfkB_dom"/>
</dbReference>
<evidence type="ECO:0000256" key="7">
    <source>
        <dbReference type="ARBA" id="ARBA00022741"/>
    </source>
</evidence>
<dbReference type="InterPro" id="IPR002173">
    <property type="entry name" value="Carboh/pur_kinase_PfkB_CS"/>
</dbReference>
<keyword evidence="12" id="KW-0119">Carbohydrate metabolism</keyword>
<keyword evidence="7" id="KW-0547">Nucleotide-binding</keyword>
<evidence type="ECO:0000256" key="6">
    <source>
        <dbReference type="ARBA" id="ARBA00022723"/>
    </source>
</evidence>
<keyword evidence="4" id="KW-0963">Cytoplasm</keyword>
<evidence type="ECO:0000256" key="11">
    <source>
        <dbReference type="ARBA" id="ARBA00022958"/>
    </source>
</evidence>
<evidence type="ECO:0000256" key="4">
    <source>
        <dbReference type="ARBA" id="ARBA00022490"/>
    </source>
</evidence>